<gene>
    <name evidence="8" type="ORF">MPH_11570</name>
</gene>
<feature type="transmembrane region" description="Helical" evidence="7">
    <location>
        <begin position="60"/>
        <end position="78"/>
    </location>
</feature>
<dbReference type="AlphaFoldDB" id="K2S3I2"/>
<dbReference type="InterPro" id="IPR050321">
    <property type="entry name" value="Glycosyltr_2/OpgH_subfam"/>
</dbReference>
<dbReference type="InterPro" id="IPR029044">
    <property type="entry name" value="Nucleotide-diphossugar_trans"/>
</dbReference>
<name>K2S3I2_MACPH</name>
<accession>K2S3I2</accession>
<dbReference type="EMBL" id="AHHD01000494">
    <property type="protein sequence ID" value="EKG11305.1"/>
    <property type="molecule type" value="Genomic_DNA"/>
</dbReference>
<dbReference type="HOGENOM" id="CLU_016061_0_1_1"/>
<dbReference type="Proteomes" id="UP000007129">
    <property type="component" value="Unassembled WGS sequence"/>
</dbReference>
<proteinExistence type="predicted"/>
<evidence type="ECO:0000313" key="9">
    <source>
        <dbReference type="Proteomes" id="UP000007129"/>
    </source>
</evidence>
<comment type="caution">
    <text evidence="8">The sequence shown here is derived from an EMBL/GenBank/DDBJ whole genome shotgun (WGS) entry which is preliminary data.</text>
</comment>
<dbReference type="STRING" id="1126212.K2S3I2"/>
<keyword evidence="4 7" id="KW-0812">Transmembrane</keyword>
<dbReference type="InParanoid" id="K2S3I2"/>
<keyword evidence="6 7" id="KW-0472">Membrane</keyword>
<evidence type="ECO:0000256" key="7">
    <source>
        <dbReference type="SAM" id="Phobius"/>
    </source>
</evidence>
<dbReference type="GO" id="GO:0016020">
    <property type="term" value="C:membrane"/>
    <property type="evidence" value="ECO:0007669"/>
    <property type="project" value="UniProtKB-SubCell"/>
</dbReference>
<dbReference type="OrthoDB" id="72851at2759"/>
<evidence type="ECO:0000256" key="5">
    <source>
        <dbReference type="ARBA" id="ARBA00022989"/>
    </source>
</evidence>
<keyword evidence="3" id="KW-0808">Transferase</keyword>
<evidence type="ECO:0000256" key="4">
    <source>
        <dbReference type="ARBA" id="ARBA00022692"/>
    </source>
</evidence>
<protein>
    <recommendedName>
        <fullName evidence="10">Glycosyl transferase family 2</fullName>
    </recommendedName>
</protein>
<dbReference type="GO" id="GO:0016757">
    <property type="term" value="F:glycosyltransferase activity"/>
    <property type="evidence" value="ECO:0007669"/>
    <property type="project" value="UniProtKB-KW"/>
</dbReference>
<dbReference type="eggNOG" id="ENOG502QVIM">
    <property type="taxonomic scope" value="Eukaryota"/>
</dbReference>
<comment type="subcellular location">
    <subcellularLocation>
        <location evidence="1">Membrane</location>
        <topology evidence="1">Multi-pass membrane protein</topology>
    </subcellularLocation>
</comment>
<dbReference type="Gene3D" id="3.90.550.10">
    <property type="entry name" value="Spore Coat Polysaccharide Biosynthesis Protein SpsA, Chain A"/>
    <property type="match status" value="1"/>
</dbReference>
<evidence type="ECO:0000256" key="1">
    <source>
        <dbReference type="ARBA" id="ARBA00004141"/>
    </source>
</evidence>
<keyword evidence="5 7" id="KW-1133">Transmembrane helix</keyword>
<dbReference type="Pfam" id="PF13641">
    <property type="entry name" value="Glyco_tranf_2_3"/>
    <property type="match status" value="1"/>
</dbReference>
<keyword evidence="2" id="KW-0328">Glycosyltransferase</keyword>
<dbReference type="PANTHER" id="PTHR43867">
    <property type="entry name" value="CELLULOSE SYNTHASE CATALYTIC SUBUNIT A [UDP-FORMING]"/>
    <property type="match status" value="1"/>
</dbReference>
<sequence length="650" mass="73877">MARSTVLELASASTKQLPRQRLKIKGLRGQKAKLPTIVKADEAEKDLFSLTSTHKLSLKILPVTTAAFILASYYYWWLQHTFIRGFDQEGFGGNNDVVWRKRFLVLEILCAVPYQLKALVDSLAIFTGEWRPKLRLLGDEVPPVDVAIVCCKEELDVILDTVRAALDTDYPSTKFRLIVSDDGAQREVEAGVRELQKQYPHRQLFYTARQKTRASSHKAGNLNHVYRYVATLPGGPAPFLASLDADMICERHWLRAQLPHLILDPKMAFTCPPPRFYNVPVDDPLSQSLLVFQRFDEIAKDRAGFPWCTGSGWVMKRAALAEVGGFPELSVTEDLLLGNLILGRGWRAAYVFETLQWGLVPDSFHGHIEQRKRWNTGAVQAGMIMRFCLFGDKAKHLDFRQRLFGFTCPFSSSLATVGLLQAVQNLAFFAGGWSNAVYADAGELKQLVRVAAFMWIMNFLRRCNTAVICGYAIAFRDNYCTEFLGCYWALDHLKTFILPRWLGGKEKAFSARFVATGSIVDPLNERDEKLRAPWQQRVRSVLFHDGAIFPVLLGWADSSEFWTFLLTRLFWMPPAWPSNIVYYFRPLQYALFPPSVPDREALLVRDENNVAYPTSEAKKTRTTWNGFGAEIVPTVLTAYTVGVLISTWWW</sequence>
<dbReference type="CDD" id="cd06421">
    <property type="entry name" value="CESA_CelA_like"/>
    <property type="match status" value="1"/>
</dbReference>
<evidence type="ECO:0000256" key="6">
    <source>
        <dbReference type="ARBA" id="ARBA00023136"/>
    </source>
</evidence>
<dbReference type="PANTHER" id="PTHR43867:SF2">
    <property type="entry name" value="CELLULOSE SYNTHASE CATALYTIC SUBUNIT A [UDP-FORMING]"/>
    <property type="match status" value="1"/>
</dbReference>
<dbReference type="SUPFAM" id="SSF53448">
    <property type="entry name" value="Nucleotide-diphospho-sugar transferases"/>
    <property type="match status" value="1"/>
</dbReference>
<evidence type="ECO:0000256" key="2">
    <source>
        <dbReference type="ARBA" id="ARBA00022676"/>
    </source>
</evidence>
<reference evidence="8 9" key="1">
    <citation type="journal article" date="2012" name="BMC Genomics">
        <title>Tools to kill: Genome of one of the most destructive plant pathogenic fungi Macrophomina phaseolina.</title>
        <authorList>
            <person name="Islam M.S."/>
            <person name="Haque M.S."/>
            <person name="Islam M.M."/>
            <person name="Emdad E.M."/>
            <person name="Halim A."/>
            <person name="Hossen Q.M.M."/>
            <person name="Hossain M.Z."/>
            <person name="Ahmed B."/>
            <person name="Rahim S."/>
            <person name="Rahman M.S."/>
            <person name="Alam M.M."/>
            <person name="Hou S."/>
            <person name="Wan X."/>
            <person name="Saito J.A."/>
            <person name="Alam M."/>
        </authorList>
    </citation>
    <scope>NUCLEOTIDE SEQUENCE [LARGE SCALE GENOMIC DNA]</scope>
    <source>
        <strain evidence="8 9">MS6</strain>
    </source>
</reference>
<organism evidence="8 9">
    <name type="scientific">Macrophomina phaseolina (strain MS6)</name>
    <name type="common">Charcoal rot fungus</name>
    <dbReference type="NCBI Taxonomy" id="1126212"/>
    <lineage>
        <taxon>Eukaryota</taxon>
        <taxon>Fungi</taxon>
        <taxon>Dikarya</taxon>
        <taxon>Ascomycota</taxon>
        <taxon>Pezizomycotina</taxon>
        <taxon>Dothideomycetes</taxon>
        <taxon>Dothideomycetes incertae sedis</taxon>
        <taxon>Botryosphaeriales</taxon>
        <taxon>Botryosphaeriaceae</taxon>
        <taxon>Macrophomina</taxon>
    </lineage>
</organism>
<evidence type="ECO:0000313" key="8">
    <source>
        <dbReference type="EMBL" id="EKG11305.1"/>
    </source>
</evidence>
<evidence type="ECO:0000256" key="3">
    <source>
        <dbReference type="ARBA" id="ARBA00022679"/>
    </source>
</evidence>
<evidence type="ECO:0008006" key="10">
    <source>
        <dbReference type="Google" id="ProtNLM"/>
    </source>
</evidence>
<dbReference type="VEuPathDB" id="FungiDB:MPH_11570"/>